<dbReference type="InterPro" id="IPR003690">
    <property type="entry name" value="MTERF"/>
</dbReference>
<keyword evidence="2" id="KW-0804">Transcription</keyword>
<organism evidence="4 5">
    <name type="scientific">Spirodela intermedia</name>
    <name type="common">Intermediate duckweed</name>
    <dbReference type="NCBI Taxonomy" id="51605"/>
    <lineage>
        <taxon>Eukaryota</taxon>
        <taxon>Viridiplantae</taxon>
        <taxon>Streptophyta</taxon>
        <taxon>Embryophyta</taxon>
        <taxon>Tracheophyta</taxon>
        <taxon>Spermatophyta</taxon>
        <taxon>Magnoliopsida</taxon>
        <taxon>Liliopsida</taxon>
        <taxon>Araceae</taxon>
        <taxon>Lemnoideae</taxon>
        <taxon>Spirodela</taxon>
    </lineage>
</organism>
<dbReference type="Proteomes" id="UP000663760">
    <property type="component" value="Chromosome 8"/>
</dbReference>
<dbReference type="PANTHER" id="PTHR13068:SF236">
    <property type="entry name" value="OS02G0749800 PROTEIN"/>
    <property type="match status" value="1"/>
</dbReference>
<comment type="similarity">
    <text evidence="1">Belongs to the mTERF family.</text>
</comment>
<evidence type="ECO:0000256" key="3">
    <source>
        <dbReference type="ARBA" id="ARBA00022946"/>
    </source>
</evidence>
<dbReference type="GO" id="GO:0006353">
    <property type="term" value="P:DNA-templated transcription termination"/>
    <property type="evidence" value="ECO:0007669"/>
    <property type="project" value="UniProtKB-KW"/>
</dbReference>
<accession>A0A7I8KVH9</accession>
<sequence>MLRRIAALLRHPPPPPQRFFFLRLVSGKKEQEEEDDPSPPHFMVGYLVDSCGLAMADAVKASRHLKHLKSPQRPDAVLRLLREEGLCEPHIRRLVVSSPRVLVADAAKTLEPKIRALRAAGFSRSELAQLISANPNALRLRDAVRKIQFWRTMLGTQQKFLKLAKNVHLLSCKIDGEDTPILSFLRGVGMSSADIAKIVQRRPRLVSSRLKRIMLIVEQVKSLGVSPGSAMFLEALSTVSNLSEATLESKSRLLRSYGWSEDELLRAFQQFPIILRLSEEKIRRAMDFLLKEAGYEPSYVARRAVLLGYSIDRRLIPRFYVLQFLKNRGLPGGDNDLLTAMMISEKKFMAKYLAQVQQALPGIVDSYPEVSTMRNAI</sequence>
<evidence type="ECO:0000313" key="5">
    <source>
        <dbReference type="Proteomes" id="UP000663760"/>
    </source>
</evidence>
<dbReference type="Gene3D" id="1.25.70.10">
    <property type="entry name" value="Transcription termination factor 3, mitochondrial"/>
    <property type="match status" value="1"/>
</dbReference>
<dbReference type="GO" id="GO:0003676">
    <property type="term" value="F:nucleic acid binding"/>
    <property type="evidence" value="ECO:0007669"/>
    <property type="project" value="InterPro"/>
</dbReference>
<keyword evidence="3" id="KW-0809">Transit peptide</keyword>
<name>A0A7I8KVH9_SPIIN</name>
<gene>
    <name evidence="4" type="ORF">SI8410_08011713</name>
</gene>
<keyword evidence="2" id="KW-0806">Transcription termination</keyword>
<dbReference type="InterPro" id="IPR038538">
    <property type="entry name" value="MTERF_sf"/>
</dbReference>
<evidence type="ECO:0000313" key="4">
    <source>
        <dbReference type="EMBL" id="CAA7401035.1"/>
    </source>
</evidence>
<keyword evidence="2" id="KW-0805">Transcription regulation</keyword>
<reference evidence="4" key="1">
    <citation type="submission" date="2020-02" db="EMBL/GenBank/DDBJ databases">
        <authorList>
            <person name="Scholz U."/>
            <person name="Mascher M."/>
            <person name="Fiebig A."/>
        </authorList>
    </citation>
    <scope>NUCLEOTIDE SEQUENCE</scope>
</reference>
<dbReference type="OrthoDB" id="641315at2759"/>
<dbReference type="Pfam" id="PF02536">
    <property type="entry name" value="mTERF"/>
    <property type="match status" value="2"/>
</dbReference>
<evidence type="ECO:0000256" key="2">
    <source>
        <dbReference type="ARBA" id="ARBA00022472"/>
    </source>
</evidence>
<proteinExistence type="inferred from homology"/>
<dbReference type="AlphaFoldDB" id="A0A7I8KVH9"/>
<dbReference type="EMBL" id="LR746271">
    <property type="protein sequence ID" value="CAA7401035.1"/>
    <property type="molecule type" value="Genomic_DNA"/>
</dbReference>
<keyword evidence="5" id="KW-1185">Reference proteome</keyword>
<dbReference type="PANTHER" id="PTHR13068">
    <property type="entry name" value="CGI-12 PROTEIN-RELATED"/>
    <property type="match status" value="1"/>
</dbReference>
<dbReference type="SMART" id="SM00733">
    <property type="entry name" value="Mterf"/>
    <property type="match status" value="4"/>
</dbReference>
<evidence type="ECO:0000256" key="1">
    <source>
        <dbReference type="ARBA" id="ARBA00007692"/>
    </source>
</evidence>
<protein>
    <submittedName>
        <fullName evidence="4">Uncharacterized protein</fullName>
    </submittedName>
</protein>
<dbReference type="FunFam" id="1.25.70.10:FF:000001">
    <property type="entry name" value="Mitochondrial transcription termination factor-like"/>
    <property type="match status" value="1"/>
</dbReference>